<feature type="compositionally biased region" description="Low complexity" evidence="1">
    <location>
        <begin position="60"/>
        <end position="72"/>
    </location>
</feature>
<name>A0A1Y3BJA8_EURMA</name>
<feature type="compositionally biased region" description="Pro residues" evidence="1">
    <location>
        <begin position="126"/>
        <end position="135"/>
    </location>
</feature>
<gene>
    <name evidence="2" type="ORF">BLA29_013468</name>
</gene>
<dbReference type="Gene3D" id="2.60.40.640">
    <property type="match status" value="1"/>
</dbReference>
<feature type="region of interest" description="Disordered" evidence="1">
    <location>
        <begin position="60"/>
        <end position="135"/>
    </location>
</feature>
<accession>A0A1Y3BJA8</accession>
<dbReference type="SUPFAM" id="SSF81296">
    <property type="entry name" value="E set domains"/>
    <property type="match status" value="1"/>
</dbReference>
<feature type="compositionally biased region" description="Polar residues" evidence="1">
    <location>
        <begin position="74"/>
        <end position="90"/>
    </location>
</feature>
<protein>
    <recommendedName>
        <fullName evidence="4">Arrestin C-terminal-like domain-containing protein</fullName>
    </recommendedName>
</protein>
<evidence type="ECO:0000313" key="2">
    <source>
        <dbReference type="EMBL" id="OTF80942.1"/>
    </source>
</evidence>
<sequence>GGHYLINIVLPKELPVIQNTCRTIDVKYYIEVKLDIPLAINLYCKLPIILTYQQLIPQQQQQQPAPNFYPQPGQMPQSFYQPSSNPNSVYPSLDPNDGTPSAPPIGFGEAPPPYSEGIGNNSQPIAPYPTLPMKD</sequence>
<evidence type="ECO:0008006" key="4">
    <source>
        <dbReference type="Google" id="ProtNLM"/>
    </source>
</evidence>
<reference evidence="2 3" key="1">
    <citation type="submission" date="2017-03" db="EMBL/GenBank/DDBJ databases">
        <title>Genome Survey of Euroglyphus maynei.</title>
        <authorList>
            <person name="Arlian L.G."/>
            <person name="Morgan M.S."/>
            <person name="Rider S.D."/>
        </authorList>
    </citation>
    <scope>NUCLEOTIDE SEQUENCE [LARGE SCALE GENOMIC DNA]</scope>
    <source>
        <strain evidence="2">Arlian Lab</strain>
        <tissue evidence="2">Whole body</tissue>
    </source>
</reference>
<dbReference type="EMBL" id="MUJZ01015955">
    <property type="protein sequence ID" value="OTF80942.1"/>
    <property type="molecule type" value="Genomic_DNA"/>
</dbReference>
<comment type="caution">
    <text evidence="2">The sequence shown here is derived from an EMBL/GenBank/DDBJ whole genome shotgun (WGS) entry which is preliminary data.</text>
</comment>
<feature type="non-terminal residue" evidence="2">
    <location>
        <position position="1"/>
    </location>
</feature>
<dbReference type="Proteomes" id="UP000194236">
    <property type="component" value="Unassembled WGS sequence"/>
</dbReference>
<evidence type="ECO:0000313" key="3">
    <source>
        <dbReference type="Proteomes" id="UP000194236"/>
    </source>
</evidence>
<proteinExistence type="predicted"/>
<keyword evidence="3" id="KW-1185">Reference proteome</keyword>
<dbReference type="AlphaFoldDB" id="A0A1Y3BJA8"/>
<dbReference type="InterPro" id="IPR014752">
    <property type="entry name" value="Arrestin-like_C"/>
</dbReference>
<organism evidence="2 3">
    <name type="scientific">Euroglyphus maynei</name>
    <name type="common">Mayne's house dust mite</name>
    <dbReference type="NCBI Taxonomy" id="6958"/>
    <lineage>
        <taxon>Eukaryota</taxon>
        <taxon>Metazoa</taxon>
        <taxon>Ecdysozoa</taxon>
        <taxon>Arthropoda</taxon>
        <taxon>Chelicerata</taxon>
        <taxon>Arachnida</taxon>
        <taxon>Acari</taxon>
        <taxon>Acariformes</taxon>
        <taxon>Sarcoptiformes</taxon>
        <taxon>Astigmata</taxon>
        <taxon>Psoroptidia</taxon>
        <taxon>Analgoidea</taxon>
        <taxon>Pyroglyphidae</taxon>
        <taxon>Pyroglyphinae</taxon>
        <taxon>Euroglyphus</taxon>
    </lineage>
</organism>
<evidence type="ECO:0000256" key="1">
    <source>
        <dbReference type="SAM" id="MobiDB-lite"/>
    </source>
</evidence>
<dbReference type="InterPro" id="IPR014756">
    <property type="entry name" value="Ig_E-set"/>
</dbReference>